<evidence type="ECO:0000313" key="2">
    <source>
        <dbReference type="Proteomes" id="UP001216899"/>
    </source>
</evidence>
<protein>
    <recommendedName>
        <fullName evidence="3">HK97 gp10 family phage protein</fullName>
    </recommendedName>
</protein>
<sequence length="139" mass="14829">MASFSADLRAMVDLAKEDLRYVATQAIQDVLEGAQTTQRGITQGAESFEVGKIPVGLTSDLVNSLSIDGSTGPQAYVTAIAGMELGDVLTFEWTTPHAMPIEYGWTTSVGTIVPGRFFVGANAAKFPQFVEARAAEVRK</sequence>
<accession>A0ABY7UQH0</accession>
<proteinExistence type="predicted"/>
<dbReference type="RefSeq" id="WP_273742873.1">
    <property type="nucleotide sequence ID" value="NZ_CP117466.1"/>
</dbReference>
<name>A0ABY7UQH0_9RHOB</name>
<organism evidence="1 2">
    <name type="scientific">Paracoccus marcusii</name>
    <dbReference type="NCBI Taxonomy" id="59779"/>
    <lineage>
        <taxon>Bacteria</taxon>
        <taxon>Pseudomonadati</taxon>
        <taxon>Pseudomonadota</taxon>
        <taxon>Alphaproteobacteria</taxon>
        <taxon>Rhodobacterales</taxon>
        <taxon>Paracoccaceae</taxon>
        <taxon>Paracoccus</taxon>
    </lineage>
</organism>
<evidence type="ECO:0000313" key="1">
    <source>
        <dbReference type="EMBL" id="WDA11666.1"/>
    </source>
</evidence>
<gene>
    <name evidence="1" type="ORF">PRL19_10180</name>
</gene>
<keyword evidence="2" id="KW-1185">Reference proteome</keyword>
<dbReference type="Proteomes" id="UP001216899">
    <property type="component" value="Chromosome"/>
</dbReference>
<reference evidence="1 2" key="1">
    <citation type="submission" date="2023-02" db="EMBL/GenBank/DDBJ databases">
        <title>Whole genome sequenc of Paracoccus marcusii MBLB0836.</title>
        <authorList>
            <person name="Seo M.-J."/>
            <person name="Cho E.-S."/>
            <person name="Hwang C.Y."/>
        </authorList>
    </citation>
    <scope>NUCLEOTIDE SEQUENCE [LARGE SCALE GENOMIC DNA]</scope>
    <source>
        <strain evidence="1 2">MBLB0836</strain>
    </source>
</reference>
<evidence type="ECO:0008006" key="3">
    <source>
        <dbReference type="Google" id="ProtNLM"/>
    </source>
</evidence>
<dbReference type="EMBL" id="CP117466">
    <property type="protein sequence ID" value="WDA11666.1"/>
    <property type="molecule type" value="Genomic_DNA"/>
</dbReference>